<dbReference type="Gene3D" id="2.30.29.30">
    <property type="entry name" value="Pleckstrin-homology domain (PH domain)/Phosphotyrosine-binding domain (PTB)"/>
    <property type="match status" value="1"/>
</dbReference>
<evidence type="ECO:0000256" key="10">
    <source>
        <dbReference type="SAM" id="MobiDB-lite"/>
    </source>
</evidence>
<evidence type="ECO:0000256" key="5">
    <source>
        <dbReference type="ARBA" id="ARBA00022741"/>
    </source>
</evidence>
<dbReference type="GO" id="GO:0035556">
    <property type="term" value="P:intracellular signal transduction"/>
    <property type="evidence" value="ECO:0007669"/>
    <property type="project" value="TreeGrafter"/>
</dbReference>
<dbReference type="InterPro" id="IPR000719">
    <property type="entry name" value="Prot_kinase_dom"/>
</dbReference>
<dbReference type="PROSITE" id="PS00108">
    <property type="entry name" value="PROTEIN_KINASE_ST"/>
    <property type="match status" value="1"/>
</dbReference>
<keyword evidence="7" id="KW-0067">ATP-binding</keyword>
<keyword evidence="13" id="KW-1185">Reference proteome</keyword>
<dbReference type="PANTHER" id="PTHR24356">
    <property type="entry name" value="SERINE/THREONINE-PROTEIN KINASE"/>
    <property type="match status" value="1"/>
</dbReference>
<dbReference type="SUPFAM" id="SSF50729">
    <property type="entry name" value="PH domain-like"/>
    <property type="match status" value="1"/>
</dbReference>
<gene>
    <name evidence="12" type="ORF">GMRT_12538</name>
</gene>
<feature type="compositionally biased region" description="Polar residues" evidence="10">
    <location>
        <begin position="575"/>
        <end position="589"/>
    </location>
</feature>
<evidence type="ECO:0000256" key="1">
    <source>
        <dbReference type="ARBA" id="ARBA00012513"/>
    </source>
</evidence>
<feature type="compositionally biased region" description="Polar residues" evidence="10">
    <location>
        <begin position="1035"/>
        <end position="1049"/>
    </location>
</feature>
<dbReference type="PROSITE" id="PS50011">
    <property type="entry name" value="PROTEIN_KINASE_DOM"/>
    <property type="match status" value="1"/>
</dbReference>
<dbReference type="AlphaFoldDB" id="A0A4Z1SRB9"/>
<keyword evidence="5" id="KW-0547">Nucleotide-binding</keyword>
<dbReference type="EMBL" id="VDLU01000002">
    <property type="protein sequence ID" value="TNJ28406.1"/>
    <property type="molecule type" value="Genomic_DNA"/>
</dbReference>
<evidence type="ECO:0000313" key="12">
    <source>
        <dbReference type="EMBL" id="TNJ28406.1"/>
    </source>
</evidence>
<comment type="catalytic activity">
    <reaction evidence="9">
        <text>L-seryl-[protein] + ATP = O-phospho-L-seryl-[protein] + ADP + H(+)</text>
        <dbReference type="Rhea" id="RHEA:17989"/>
        <dbReference type="Rhea" id="RHEA-COMP:9863"/>
        <dbReference type="Rhea" id="RHEA-COMP:11604"/>
        <dbReference type="ChEBI" id="CHEBI:15378"/>
        <dbReference type="ChEBI" id="CHEBI:29999"/>
        <dbReference type="ChEBI" id="CHEBI:30616"/>
        <dbReference type="ChEBI" id="CHEBI:83421"/>
        <dbReference type="ChEBI" id="CHEBI:456216"/>
        <dbReference type="EC" id="2.7.11.1"/>
    </reaction>
</comment>
<dbReference type="Proteomes" id="UP000315496">
    <property type="component" value="Chromosome 2"/>
</dbReference>
<protein>
    <recommendedName>
        <fullName evidence="1">non-specific serine/threonine protein kinase</fullName>
        <ecNumber evidence="1">2.7.11.1</ecNumber>
    </recommendedName>
</protein>
<dbReference type="InterPro" id="IPR011009">
    <property type="entry name" value="Kinase-like_dom_sf"/>
</dbReference>
<dbReference type="Pfam" id="PF00069">
    <property type="entry name" value="Pkinase"/>
    <property type="match status" value="1"/>
</dbReference>
<reference evidence="12 13" key="1">
    <citation type="submission" date="2019-05" db="EMBL/GenBank/DDBJ databases">
        <title>The compact genome of Giardia muris reveals important steps in the evolution of intestinal protozoan parasites.</title>
        <authorList>
            <person name="Xu F."/>
            <person name="Jimenez-Gonzalez A."/>
            <person name="Einarsson E."/>
            <person name="Astvaldsson A."/>
            <person name="Peirasmaki D."/>
            <person name="Eckmann L."/>
            <person name="Andersson J.O."/>
            <person name="Svard S.G."/>
            <person name="Jerlstrom-Hultqvist J."/>
        </authorList>
    </citation>
    <scope>NUCLEOTIDE SEQUENCE [LARGE SCALE GENOMIC DNA]</scope>
    <source>
        <strain evidence="12 13">Roberts-Thomson</strain>
    </source>
</reference>
<dbReference type="GO" id="GO:0004674">
    <property type="term" value="F:protein serine/threonine kinase activity"/>
    <property type="evidence" value="ECO:0007669"/>
    <property type="project" value="UniProtKB-KW"/>
</dbReference>
<dbReference type="Pfam" id="PF14593">
    <property type="entry name" value="PH_3"/>
    <property type="match status" value="1"/>
</dbReference>
<dbReference type="GO" id="GO:0007010">
    <property type="term" value="P:cytoskeleton organization"/>
    <property type="evidence" value="ECO:0007669"/>
    <property type="project" value="UniProtKB-ARBA"/>
</dbReference>
<feature type="region of interest" description="Disordered" evidence="10">
    <location>
        <begin position="567"/>
        <end position="592"/>
    </location>
</feature>
<sequence length="1179" mass="132502">MASDAHDSMDAYAILEYLAEGSYGKVYRAVHRRTGLEVAIKVIDYSALEKRRLNYMIQREVRAISKLNTLRAVVHFYSWFPVHNTKHFVLTMEYAGLGDLSTLVKCYGALPEAWCRFFLAEIVVGLEGLTSARYVHRDIKPQNILLTRDGHVKISDFGTIKDLTEEELEMAEGRTDFVARPLGVAVDRKPKQDSHERASVYGTAVYLAPEANLAGPIYESPLDVWSLGCIMYELLTGKPAFMGNNELNIFFSTANTQTPIPTDASRAAQDLVAKLLTKDPCRRFAGGWPAIKRHPFFHGVNFELITEQKPPFEPKIIYSDLSDYNAVGGSNWERRRPDRATRADFNIAPTTDYGFLQRFLMPSERVLFTTDVIKRRALRVDRRRRFVLTDFPRLFYIDPETMIQKGSVDLTSASLRVTRVEQRVLEFSQKTNCFSVEVSTQDICDKFLNLLTKIISTNGADSASAELICDQCGAKLLKSGFCNVCGNVAQGEYKGPSTIQCIMQLDPRWLPTAEKKAFFNDYLALKSDVQPELDNVYAVTRFRVQESLQRAAERFRRQSSDVVVTRLSHHRRNSRLPTSSPTSSAYSQLDDSKVQVSAAPEHDFFEFFQQNDPPGEGDGLGSFDASIGRDDLKALDPAGLPVDTPNVLPEGSADLRCLLAKVYAVSVASENIKYPTLPLPRILVLGSDHLITKYEENFPYTTCLLATLRLSTMRFLRMPPIADTAASSLLSTCLCTCTAKRRDRLSRTIGQTYDLMTDHTAACYSCGGDVYKTARHEPLNANFESRPPRVRVPMVLCPEGILCAAKMLMSSSSVQHSPASASASGYPDLRPQTITDEEISAVVYPDAGVRSSGHQQEPLSHSCSCNVSFDEVIHESQSYRTRASWGVEMVASYYYKLDSGLVPERLREELYLPEERKAACIHHSIQRAPGVVGAPRRCDLQELNFIRDQTVWESKSWYAYLHSTGYCPSITHENFLTSKFKDIQHILQRCSCTQKVSLDVTIKYVSDESYQSYQARRGELGSLSSTGRSTSTSSDENQQAHTSSTTQEPPLSRHEPPNRQLFSQYCPQCHCPMCLARADKDAVLPSSLLSRDVFFDSEFGMDAYSLFLFHHWASRSYGTVYAEPGFPVRRTCVQCERFMDSHGPCVNVSTWVHLRTRPPARRAPLVADAALPVEPEFWV</sequence>
<keyword evidence="4" id="KW-0808">Transferase</keyword>
<dbReference type="Gene3D" id="1.10.510.10">
    <property type="entry name" value="Transferase(Phosphotransferase) domain 1"/>
    <property type="match status" value="1"/>
</dbReference>
<feature type="domain" description="Protein kinase" evidence="11">
    <location>
        <begin position="12"/>
        <end position="297"/>
    </location>
</feature>
<evidence type="ECO:0000259" key="11">
    <source>
        <dbReference type="PROSITE" id="PS50011"/>
    </source>
</evidence>
<keyword evidence="6 12" id="KW-0418">Kinase</keyword>
<dbReference type="SMART" id="SM00220">
    <property type="entry name" value="S_TKc"/>
    <property type="match status" value="1"/>
</dbReference>
<evidence type="ECO:0000256" key="6">
    <source>
        <dbReference type="ARBA" id="ARBA00022777"/>
    </source>
</evidence>
<evidence type="ECO:0000256" key="9">
    <source>
        <dbReference type="ARBA" id="ARBA00048679"/>
    </source>
</evidence>
<keyword evidence="3" id="KW-0597">Phosphoprotein</keyword>
<organism evidence="12 13">
    <name type="scientific">Giardia muris</name>
    <dbReference type="NCBI Taxonomy" id="5742"/>
    <lineage>
        <taxon>Eukaryota</taxon>
        <taxon>Metamonada</taxon>
        <taxon>Diplomonadida</taxon>
        <taxon>Hexamitidae</taxon>
        <taxon>Giardiinae</taxon>
        <taxon>Giardia</taxon>
    </lineage>
</organism>
<evidence type="ECO:0000313" key="13">
    <source>
        <dbReference type="Proteomes" id="UP000315496"/>
    </source>
</evidence>
<dbReference type="InterPro" id="IPR050236">
    <property type="entry name" value="Ser_Thr_kinase_AGC"/>
</dbReference>
<comment type="caution">
    <text evidence="12">The sequence shown here is derived from an EMBL/GenBank/DDBJ whole genome shotgun (WGS) entry which is preliminary data.</text>
</comment>
<dbReference type="VEuPathDB" id="GiardiaDB:GMRT_12538"/>
<dbReference type="InterPro" id="IPR008271">
    <property type="entry name" value="Ser/Thr_kinase_AS"/>
</dbReference>
<proteinExistence type="predicted"/>
<evidence type="ECO:0000256" key="8">
    <source>
        <dbReference type="ARBA" id="ARBA00047899"/>
    </source>
</evidence>
<feature type="region of interest" description="Disordered" evidence="10">
    <location>
        <begin position="1018"/>
        <end position="1057"/>
    </location>
</feature>
<dbReference type="GO" id="GO:0005524">
    <property type="term" value="F:ATP binding"/>
    <property type="evidence" value="ECO:0007669"/>
    <property type="project" value="UniProtKB-KW"/>
</dbReference>
<dbReference type="EC" id="2.7.11.1" evidence="1"/>
<evidence type="ECO:0000256" key="4">
    <source>
        <dbReference type="ARBA" id="ARBA00022679"/>
    </source>
</evidence>
<dbReference type="FunFam" id="1.10.510.10:FF:000024">
    <property type="entry name" value="Probable serine/threonine-protein kinase cot-1"/>
    <property type="match status" value="1"/>
</dbReference>
<comment type="catalytic activity">
    <reaction evidence="8">
        <text>L-threonyl-[protein] + ATP = O-phospho-L-threonyl-[protein] + ADP + H(+)</text>
        <dbReference type="Rhea" id="RHEA:46608"/>
        <dbReference type="Rhea" id="RHEA-COMP:11060"/>
        <dbReference type="Rhea" id="RHEA-COMP:11605"/>
        <dbReference type="ChEBI" id="CHEBI:15378"/>
        <dbReference type="ChEBI" id="CHEBI:30013"/>
        <dbReference type="ChEBI" id="CHEBI:30616"/>
        <dbReference type="ChEBI" id="CHEBI:61977"/>
        <dbReference type="ChEBI" id="CHEBI:456216"/>
        <dbReference type="EC" id="2.7.11.1"/>
    </reaction>
</comment>
<dbReference type="InterPro" id="IPR033931">
    <property type="entry name" value="PDK1-typ_PH"/>
</dbReference>
<keyword evidence="2" id="KW-0723">Serine/threonine-protein kinase</keyword>
<evidence type="ECO:0000256" key="7">
    <source>
        <dbReference type="ARBA" id="ARBA00022840"/>
    </source>
</evidence>
<dbReference type="InterPro" id="IPR011993">
    <property type="entry name" value="PH-like_dom_sf"/>
</dbReference>
<name>A0A4Z1SRB9_GIAMU</name>
<evidence type="ECO:0000256" key="3">
    <source>
        <dbReference type="ARBA" id="ARBA00022553"/>
    </source>
</evidence>
<accession>A0A4Z1SRB9</accession>
<dbReference type="OrthoDB" id="347657at2759"/>
<evidence type="ECO:0000256" key="2">
    <source>
        <dbReference type="ARBA" id="ARBA00022527"/>
    </source>
</evidence>
<feature type="compositionally biased region" description="Low complexity" evidence="10">
    <location>
        <begin position="1020"/>
        <end position="1034"/>
    </location>
</feature>
<dbReference type="PANTHER" id="PTHR24356:SF418">
    <property type="entry name" value="SERINE_THREONINE-PROTEIN KINASE WARTS"/>
    <property type="match status" value="1"/>
</dbReference>
<dbReference type="SUPFAM" id="SSF56112">
    <property type="entry name" value="Protein kinase-like (PK-like)"/>
    <property type="match status" value="1"/>
</dbReference>